<dbReference type="AlphaFoldDB" id="A0A1H5WQD8"/>
<dbReference type="Proteomes" id="UP000236738">
    <property type="component" value="Unassembled WGS sequence"/>
</dbReference>
<sequence length="149" mass="18136">MNQVFRFIAEYWSQITVVIGVIGFIVKTLLDYKIKIREHRSKYFYEIKAKKILELYDNLIKIQIIIDRKSKGEFQSFEQNIFAKRKELDKYYWESSLYLSNKTKHSFDNTLKMLKLFESKGFMTEFPKFEKAYQSLIDLLKKEFKNQIR</sequence>
<dbReference type="RefSeq" id="WP_103913277.1">
    <property type="nucleotide sequence ID" value="NZ_FNUS01000002.1"/>
</dbReference>
<reference evidence="3" key="1">
    <citation type="submission" date="2016-10" db="EMBL/GenBank/DDBJ databases">
        <authorList>
            <person name="Varghese N."/>
            <person name="Submissions S."/>
        </authorList>
    </citation>
    <scope>NUCLEOTIDE SEQUENCE [LARGE SCALE GENOMIC DNA]</scope>
    <source>
        <strain evidence="3">DSM 21580</strain>
    </source>
</reference>
<name>A0A1H5WQD8_9FLAO</name>
<evidence type="ECO:0000256" key="1">
    <source>
        <dbReference type="SAM" id="Phobius"/>
    </source>
</evidence>
<keyword evidence="1" id="KW-0472">Membrane</keyword>
<gene>
    <name evidence="2" type="ORF">SAMN05421847_1296</name>
</gene>
<proteinExistence type="predicted"/>
<dbReference type="EMBL" id="FNUS01000002">
    <property type="protein sequence ID" value="SEG01590.1"/>
    <property type="molecule type" value="Genomic_DNA"/>
</dbReference>
<protein>
    <submittedName>
        <fullName evidence="2">Uncharacterized protein</fullName>
    </submittedName>
</protein>
<evidence type="ECO:0000313" key="2">
    <source>
        <dbReference type="EMBL" id="SEG01590.1"/>
    </source>
</evidence>
<keyword evidence="1" id="KW-1133">Transmembrane helix</keyword>
<feature type="transmembrane region" description="Helical" evidence="1">
    <location>
        <begin position="12"/>
        <end position="30"/>
    </location>
</feature>
<keyword evidence="1" id="KW-0812">Transmembrane</keyword>
<dbReference type="OrthoDB" id="9967182at2"/>
<keyword evidence="3" id="KW-1185">Reference proteome</keyword>
<accession>A0A1H5WQD8</accession>
<organism evidence="2 3">
    <name type="scientific">Halpernia humi</name>
    <dbReference type="NCBI Taxonomy" id="493375"/>
    <lineage>
        <taxon>Bacteria</taxon>
        <taxon>Pseudomonadati</taxon>
        <taxon>Bacteroidota</taxon>
        <taxon>Flavobacteriia</taxon>
        <taxon>Flavobacteriales</taxon>
        <taxon>Weeksellaceae</taxon>
        <taxon>Chryseobacterium group</taxon>
        <taxon>Halpernia</taxon>
    </lineage>
</organism>
<evidence type="ECO:0000313" key="3">
    <source>
        <dbReference type="Proteomes" id="UP000236738"/>
    </source>
</evidence>